<organism evidence="1 2">
    <name type="scientific">Symplocastrum torsivum CPER-KK1</name>
    <dbReference type="NCBI Taxonomy" id="450513"/>
    <lineage>
        <taxon>Bacteria</taxon>
        <taxon>Bacillati</taxon>
        <taxon>Cyanobacteriota</taxon>
        <taxon>Cyanophyceae</taxon>
        <taxon>Oscillatoriophycideae</taxon>
        <taxon>Oscillatoriales</taxon>
        <taxon>Microcoleaceae</taxon>
        <taxon>Symplocastrum</taxon>
    </lineage>
</organism>
<dbReference type="GO" id="GO:0019442">
    <property type="term" value="P:L-tryptophan catabolic process to acetyl-CoA"/>
    <property type="evidence" value="ECO:0007669"/>
    <property type="project" value="TreeGrafter"/>
</dbReference>
<dbReference type="PANTHER" id="PTHR10138:SF0">
    <property type="entry name" value="TRYPTOPHAN 2,3-DIOXYGENASE"/>
    <property type="match status" value="1"/>
</dbReference>
<dbReference type="PANTHER" id="PTHR10138">
    <property type="entry name" value="TRYPTOPHAN 2,3-DIOXYGENASE"/>
    <property type="match status" value="1"/>
</dbReference>
<evidence type="ECO:0008006" key="3">
    <source>
        <dbReference type="Google" id="ProtNLM"/>
    </source>
</evidence>
<reference evidence="1" key="2">
    <citation type="journal article" date="2022" name="Microbiol. Resour. Announc.">
        <title>Metagenome Sequencing to Explore Phylogenomics of Terrestrial Cyanobacteria.</title>
        <authorList>
            <person name="Ward R.D."/>
            <person name="Stajich J.E."/>
            <person name="Johansen J.R."/>
            <person name="Huntemann M."/>
            <person name="Clum A."/>
            <person name="Foster B."/>
            <person name="Foster B."/>
            <person name="Roux S."/>
            <person name="Palaniappan K."/>
            <person name="Varghese N."/>
            <person name="Mukherjee S."/>
            <person name="Reddy T.B.K."/>
            <person name="Daum C."/>
            <person name="Copeland A."/>
            <person name="Chen I.A."/>
            <person name="Ivanova N.N."/>
            <person name="Kyrpides N.C."/>
            <person name="Shapiro N."/>
            <person name="Eloe-Fadrosh E.A."/>
            <person name="Pietrasiak N."/>
        </authorList>
    </citation>
    <scope>NUCLEOTIDE SEQUENCE</scope>
    <source>
        <strain evidence="1">CPER-KK1</strain>
    </source>
</reference>
<proteinExistence type="predicted"/>
<dbReference type="GO" id="GO:0046872">
    <property type="term" value="F:metal ion binding"/>
    <property type="evidence" value="ECO:0007669"/>
    <property type="project" value="InterPro"/>
</dbReference>
<dbReference type="Proteomes" id="UP000753908">
    <property type="component" value="Unassembled WGS sequence"/>
</dbReference>
<protein>
    <recommendedName>
        <fullName evidence="3">Tryptophan 2,3-dioxygenase</fullName>
    </recommendedName>
</protein>
<gene>
    <name evidence="1" type="ORF">KME25_17560</name>
</gene>
<dbReference type="Gene3D" id="1.20.58.480">
    <property type="match status" value="1"/>
</dbReference>
<name>A0A951PLL8_9CYAN</name>
<dbReference type="GO" id="GO:0004833">
    <property type="term" value="F:L-tryptophan 2,3-dioxygenase activity"/>
    <property type="evidence" value="ECO:0007669"/>
    <property type="project" value="InterPro"/>
</dbReference>
<dbReference type="GO" id="GO:0020037">
    <property type="term" value="F:heme binding"/>
    <property type="evidence" value="ECO:0007669"/>
    <property type="project" value="InterPro"/>
</dbReference>
<dbReference type="InterPro" id="IPR004981">
    <property type="entry name" value="Trp_2_3_dOase"/>
</dbReference>
<dbReference type="SUPFAM" id="SSF140959">
    <property type="entry name" value="Indolic compounds 2,3-dioxygenase-like"/>
    <property type="match status" value="1"/>
</dbReference>
<reference evidence="1" key="1">
    <citation type="submission" date="2021-05" db="EMBL/GenBank/DDBJ databases">
        <authorList>
            <person name="Pietrasiak N."/>
            <person name="Ward R."/>
            <person name="Stajich J.E."/>
            <person name="Kurbessoian T."/>
        </authorList>
    </citation>
    <scope>NUCLEOTIDE SEQUENCE</scope>
    <source>
        <strain evidence="1">CPER-KK1</strain>
    </source>
</reference>
<dbReference type="AlphaFoldDB" id="A0A951PLL8"/>
<accession>A0A951PLL8</accession>
<dbReference type="GO" id="GO:0019441">
    <property type="term" value="P:L-tryptophan catabolic process to kynurenine"/>
    <property type="evidence" value="ECO:0007669"/>
    <property type="project" value="InterPro"/>
</dbReference>
<evidence type="ECO:0000313" key="1">
    <source>
        <dbReference type="EMBL" id="MBW4546230.1"/>
    </source>
</evidence>
<evidence type="ECO:0000313" key="2">
    <source>
        <dbReference type="Proteomes" id="UP000753908"/>
    </source>
</evidence>
<comment type="caution">
    <text evidence="1">The sequence shown here is derived from an EMBL/GenBank/DDBJ whole genome shotgun (WGS) entry which is preliminary data.</text>
</comment>
<dbReference type="Pfam" id="PF03301">
    <property type="entry name" value="Trp_dioxygenase"/>
    <property type="match status" value="1"/>
</dbReference>
<sequence length="286" mass="32783">MMESYKPQPLPPLDPNLDATNNHYWSYHNLEALLSCKNPLTASKDEDLFIAVHQICELAFNQMIADMERVLEGLAVALKDEVDAVVGDTSEACYFFKRILRLYEVVVTTMPILTTMRAFAEFRTTIGPTSGFQSFQFRHLEIMSGVPKYWEGGTNDAEGKPHIAETEFERRYGDDIAKWFEQYRNHNLAYYYETLVKRTAGDSREQQVANLLNHPHVSAILRCMRTYDEYKCRFHQAHLGLAVQQLKIVGVDIGTGGTSFRDYLAKYNKEQAPLFPGLTQISLSEY</sequence>
<dbReference type="InterPro" id="IPR037217">
    <property type="entry name" value="Trp/Indoleamine_2_3_dOase-like"/>
</dbReference>
<dbReference type="EMBL" id="JAHHIF010000022">
    <property type="protein sequence ID" value="MBW4546230.1"/>
    <property type="molecule type" value="Genomic_DNA"/>
</dbReference>